<feature type="transmembrane region" description="Helical" evidence="9">
    <location>
        <begin position="300"/>
        <end position="319"/>
    </location>
</feature>
<accession>A0AAF5DST1</accession>
<dbReference type="Proteomes" id="UP000035681">
    <property type="component" value="Unplaced"/>
</dbReference>
<comment type="catalytic activity">
    <reaction evidence="7">
        <text>a 1-O-(1Z-alkenyl)-sn-glycero-3-phosphoethanolamine + H2O = a 2,3-saturated aldehyde + sn-glycero-3-phosphoethanolamine</text>
        <dbReference type="Rhea" id="RHEA:16905"/>
        <dbReference type="ChEBI" id="CHEBI:15377"/>
        <dbReference type="ChEBI" id="CHEBI:73359"/>
        <dbReference type="ChEBI" id="CHEBI:77288"/>
        <dbReference type="ChEBI" id="CHEBI:143890"/>
        <dbReference type="EC" id="3.3.2.2"/>
    </reaction>
</comment>
<feature type="transmembrane region" description="Helical" evidence="9">
    <location>
        <begin position="359"/>
        <end position="380"/>
    </location>
</feature>
<dbReference type="AlphaFoldDB" id="A0AAF5DST1"/>
<comment type="similarity">
    <text evidence="2">Belongs to the TMEM86 family.</text>
</comment>
<proteinExistence type="inferred from homology"/>
<dbReference type="EC" id="3.3.2.2" evidence="6"/>
<keyword evidence="4 9" id="KW-1133">Transmembrane helix</keyword>
<feature type="transmembrane region" description="Helical" evidence="9">
    <location>
        <begin position="185"/>
        <end position="204"/>
    </location>
</feature>
<sequence length="414" mass="47514">MLPLSIFIIYCTLIGYFAITTNGFAYEPTLIYCVKKCLPIIALAGMILTGMTEIKKKYKNIHIWGILFGALGDFLISYFQNDVHAIVYGAIPFGIGHYFYLKTFFPKLKHLNIGLSFLTFLITFGVINIILLPNFENEPITTIIFGIYALILSLCFLGSGSQYFEGDLQHPASDFCLLLANKGHRYTFSESFILITYYGAQLFITGALHHEDILKDGFKVDSPIISSLPVIVLSFLTFFTFMEWKAKFLTALSFFITGWGLYSWYEFPNYMETNSSYLLLSKLLYLFSFFTCLKRLWPPIFIFMFTYSAIFIYLCFFDLFLTLPILIIILSTSMIILATEVSIAASIWKCGSRQMDTKYSAFIRLIGLLLLAIFESSLYMDKFGGNYFSSLITYLNVFYHISHLLLFISNERSF</sequence>
<evidence type="ECO:0000256" key="5">
    <source>
        <dbReference type="ARBA" id="ARBA00023136"/>
    </source>
</evidence>
<evidence type="ECO:0000256" key="3">
    <source>
        <dbReference type="ARBA" id="ARBA00022692"/>
    </source>
</evidence>
<feature type="transmembrane region" description="Helical" evidence="9">
    <location>
        <begin position="224"/>
        <end position="241"/>
    </location>
</feature>
<comment type="subcellular location">
    <subcellularLocation>
        <location evidence="1">Membrane</location>
        <topology evidence="1">Multi-pass membrane protein</topology>
    </subcellularLocation>
</comment>
<dbReference type="WBParaSite" id="TCONS_00017164.p1">
    <property type="protein sequence ID" value="TCONS_00017164.p1"/>
    <property type="gene ID" value="XLOC_011337"/>
</dbReference>
<feature type="transmembrane region" description="Helical" evidence="9">
    <location>
        <begin position="7"/>
        <end position="26"/>
    </location>
</feature>
<evidence type="ECO:0000256" key="7">
    <source>
        <dbReference type="ARBA" id="ARBA00049458"/>
    </source>
</evidence>
<reference evidence="11" key="1">
    <citation type="submission" date="2024-02" db="UniProtKB">
        <authorList>
            <consortium name="WormBaseParasite"/>
        </authorList>
    </citation>
    <scope>IDENTIFICATION</scope>
</reference>
<dbReference type="GO" id="GO:0047408">
    <property type="term" value="F:alkenylglycerophosphocholine hydrolase activity"/>
    <property type="evidence" value="ECO:0007669"/>
    <property type="project" value="UniProtKB-EC"/>
</dbReference>
<feature type="transmembrane region" description="Helical" evidence="9">
    <location>
        <begin position="61"/>
        <end position="79"/>
    </location>
</feature>
<protein>
    <recommendedName>
        <fullName evidence="6">lysoplasmalogenase</fullName>
        <ecNumber evidence="6">3.3.2.2</ecNumber>
    </recommendedName>
</protein>
<dbReference type="GO" id="GO:0016020">
    <property type="term" value="C:membrane"/>
    <property type="evidence" value="ECO:0007669"/>
    <property type="project" value="UniProtKB-SubCell"/>
</dbReference>
<evidence type="ECO:0000256" key="6">
    <source>
        <dbReference type="ARBA" id="ARBA00035673"/>
    </source>
</evidence>
<organism evidence="10 11">
    <name type="scientific">Strongyloides stercoralis</name>
    <name type="common">Threadworm</name>
    <dbReference type="NCBI Taxonomy" id="6248"/>
    <lineage>
        <taxon>Eukaryota</taxon>
        <taxon>Metazoa</taxon>
        <taxon>Ecdysozoa</taxon>
        <taxon>Nematoda</taxon>
        <taxon>Chromadorea</taxon>
        <taxon>Rhabditida</taxon>
        <taxon>Tylenchina</taxon>
        <taxon>Panagrolaimomorpha</taxon>
        <taxon>Strongyloidoidea</taxon>
        <taxon>Strongyloididae</taxon>
        <taxon>Strongyloides</taxon>
    </lineage>
</organism>
<feature type="transmembrane region" description="Helical" evidence="9">
    <location>
        <begin position="277"/>
        <end position="293"/>
    </location>
</feature>
<evidence type="ECO:0000256" key="1">
    <source>
        <dbReference type="ARBA" id="ARBA00004141"/>
    </source>
</evidence>
<comment type="catalytic activity">
    <reaction evidence="8">
        <text>a 1-O-(1Z-alkenyl)-sn-glycero-3-phosphocholine + H2O = a 2,3-saturated aldehyde + sn-glycerol 3-phosphocholine</text>
        <dbReference type="Rhea" id="RHEA:22544"/>
        <dbReference type="ChEBI" id="CHEBI:15377"/>
        <dbReference type="ChEBI" id="CHEBI:16870"/>
        <dbReference type="ChEBI" id="CHEBI:73359"/>
        <dbReference type="ChEBI" id="CHEBI:77287"/>
        <dbReference type="EC" id="3.3.2.2"/>
    </reaction>
</comment>
<keyword evidence="5 9" id="KW-0472">Membrane</keyword>
<keyword evidence="3 9" id="KW-0812">Transmembrane</keyword>
<dbReference type="PANTHER" id="PTHR31885">
    <property type="entry name" value="GH04784P"/>
    <property type="match status" value="1"/>
</dbReference>
<feature type="transmembrane region" description="Helical" evidence="9">
    <location>
        <begin position="248"/>
        <end position="265"/>
    </location>
</feature>
<evidence type="ECO:0000256" key="8">
    <source>
        <dbReference type="ARBA" id="ARBA00049560"/>
    </source>
</evidence>
<dbReference type="Pfam" id="PF07947">
    <property type="entry name" value="YhhN"/>
    <property type="match status" value="1"/>
</dbReference>
<evidence type="ECO:0000256" key="9">
    <source>
        <dbReference type="SAM" id="Phobius"/>
    </source>
</evidence>
<evidence type="ECO:0000256" key="2">
    <source>
        <dbReference type="ARBA" id="ARBA00007375"/>
    </source>
</evidence>
<evidence type="ECO:0000256" key="4">
    <source>
        <dbReference type="ARBA" id="ARBA00022989"/>
    </source>
</evidence>
<dbReference type="PANTHER" id="PTHR31885:SF6">
    <property type="entry name" value="GH04784P"/>
    <property type="match status" value="1"/>
</dbReference>
<name>A0AAF5DST1_STRER</name>
<keyword evidence="10" id="KW-1185">Reference proteome</keyword>
<evidence type="ECO:0000313" key="11">
    <source>
        <dbReference type="WBParaSite" id="TCONS_00017164.p1"/>
    </source>
</evidence>
<feature type="transmembrane region" description="Helical" evidence="9">
    <location>
        <begin position="143"/>
        <end position="164"/>
    </location>
</feature>
<feature type="transmembrane region" description="Helical" evidence="9">
    <location>
        <begin position="325"/>
        <end position="347"/>
    </location>
</feature>
<feature type="transmembrane region" description="Helical" evidence="9">
    <location>
        <begin position="386"/>
        <end position="408"/>
    </location>
</feature>
<feature type="transmembrane region" description="Helical" evidence="9">
    <location>
        <begin position="85"/>
        <end position="101"/>
    </location>
</feature>
<feature type="transmembrane region" description="Helical" evidence="9">
    <location>
        <begin position="113"/>
        <end position="131"/>
    </location>
</feature>
<evidence type="ECO:0000313" key="10">
    <source>
        <dbReference type="Proteomes" id="UP000035681"/>
    </source>
</evidence>
<dbReference type="InterPro" id="IPR012506">
    <property type="entry name" value="TMEM86B-like"/>
</dbReference>